<dbReference type="Proteomes" id="UP000523079">
    <property type="component" value="Unassembled WGS sequence"/>
</dbReference>
<evidence type="ECO:0000313" key="1">
    <source>
        <dbReference type="EMBL" id="MBA8793926.1"/>
    </source>
</evidence>
<dbReference type="SFLD" id="SFLDG01129">
    <property type="entry name" value="C1.5:_HAD__Beta-PGM__Phosphata"/>
    <property type="match status" value="1"/>
</dbReference>
<organism evidence="1 2">
    <name type="scientific">Microlunatus kandeliicorticis</name>
    <dbReference type="NCBI Taxonomy" id="1759536"/>
    <lineage>
        <taxon>Bacteria</taxon>
        <taxon>Bacillati</taxon>
        <taxon>Actinomycetota</taxon>
        <taxon>Actinomycetes</taxon>
        <taxon>Propionibacteriales</taxon>
        <taxon>Propionibacteriaceae</taxon>
        <taxon>Microlunatus</taxon>
    </lineage>
</organism>
<accession>A0A7W3IRK0</accession>
<keyword evidence="2" id="KW-1185">Reference proteome</keyword>
<dbReference type="InterPro" id="IPR023214">
    <property type="entry name" value="HAD_sf"/>
</dbReference>
<dbReference type="EMBL" id="JACGWT010000002">
    <property type="protein sequence ID" value="MBA8793926.1"/>
    <property type="molecule type" value="Genomic_DNA"/>
</dbReference>
<dbReference type="InterPro" id="IPR036412">
    <property type="entry name" value="HAD-like_sf"/>
</dbReference>
<reference evidence="1 2" key="1">
    <citation type="submission" date="2020-07" db="EMBL/GenBank/DDBJ databases">
        <title>Sequencing the genomes of 1000 actinobacteria strains.</title>
        <authorList>
            <person name="Klenk H.-P."/>
        </authorList>
    </citation>
    <scope>NUCLEOTIDE SEQUENCE [LARGE SCALE GENOMIC DNA]</scope>
    <source>
        <strain evidence="1 2">DSM 100723</strain>
    </source>
</reference>
<dbReference type="PRINTS" id="PR00413">
    <property type="entry name" value="HADHALOGNASE"/>
</dbReference>
<dbReference type="PANTHER" id="PTHR43611:SF3">
    <property type="entry name" value="FLAVIN MONONUCLEOTIDE HYDROLASE 1, CHLOROPLATIC"/>
    <property type="match status" value="1"/>
</dbReference>
<comment type="caution">
    <text evidence="1">The sequence shown here is derived from an EMBL/GenBank/DDBJ whole genome shotgun (WGS) entry which is preliminary data.</text>
</comment>
<dbReference type="InterPro" id="IPR006439">
    <property type="entry name" value="HAD-SF_hydro_IA"/>
</dbReference>
<dbReference type="Pfam" id="PF00702">
    <property type="entry name" value="Hydrolase"/>
    <property type="match status" value="1"/>
</dbReference>
<dbReference type="RefSeq" id="WP_182559467.1">
    <property type="nucleotide sequence ID" value="NZ_JACGWT010000002.1"/>
</dbReference>
<evidence type="ECO:0000313" key="2">
    <source>
        <dbReference type="Proteomes" id="UP000523079"/>
    </source>
</evidence>
<sequence length="200" mass="22315">MPTQLKAVLFDADGVIQSTPSGWVDDLRAMAPDDPDTFVDALMAAEMAPVRGQAGFRDTLLPVMAEFGVTVGVETVLEVWHRLVTDPGMLEAIAELRREGLLCALTTNQHDVRARLMRDELHYGDVFDAQFYSCELGSWKPRPEYFETVVRELGVAPEEALFVDDREDNVEGARSVGLRAEVFRELGGRAELDRILALHR</sequence>
<gene>
    <name evidence="1" type="ORF">FHX74_001531</name>
</gene>
<keyword evidence="1" id="KW-0378">Hydrolase</keyword>
<dbReference type="PANTHER" id="PTHR43611">
    <property type="entry name" value="ALPHA-D-GLUCOSE 1-PHOSPHATE PHOSPHATASE"/>
    <property type="match status" value="1"/>
</dbReference>
<dbReference type="Gene3D" id="3.40.50.1000">
    <property type="entry name" value="HAD superfamily/HAD-like"/>
    <property type="match status" value="1"/>
</dbReference>
<protein>
    <submittedName>
        <fullName evidence="1">Putative hydrolase of the HAD superfamily</fullName>
    </submittedName>
</protein>
<dbReference type="NCBIfam" id="TIGR01509">
    <property type="entry name" value="HAD-SF-IA-v3"/>
    <property type="match status" value="1"/>
</dbReference>
<dbReference type="AlphaFoldDB" id="A0A7W3IRK0"/>
<dbReference type="SFLD" id="SFLDS00003">
    <property type="entry name" value="Haloacid_Dehalogenase"/>
    <property type="match status" value="1"/>
</dbReference>
<dbReference type="SUPFAM" id="SSF56784">
    <property type="entry name" value="HAD-like"/>
    <property type="match status" value="1"/>
</dbReference>
<proteinExistence type="predicted"/>
<name>A0A7W3IRK0_9ACTN</name>
<dbReference type="GO" id="GO:0016787">
    <property type="term" value="F:hydrolase activity"/>
    <property type="evidence" value="ECO:0007669"/>
    <property type="project" value="UniProtKB-KW"/>
</dbReference>